<evidence type="ECO:0000256" key="2">
    <source>
        <dbReference type="ARBA" id="ARBA00022801"/>
    </source>
</evidence>
<evidence type="ECO:0000256" key="3">
    <source>
        <dbReference type="SAM" id="MobiDB-lite"/>
    </source>
</evidence>
<gene>
    <name evidence="5" type="ORF">HF519_22905</name>
</gene>
<dbReference type="SUPFAM" id="SSF53474">
    <property type="entry name" value="alpha/beta-Hydrolases"/>
    <property type="match status" value="1"/>
</dbReference>
<dbReference type="InterPro" id="IPR010126">
    <property type="entry name" value="Esterase_phb"/>
</dbReference>
<dbReference type="GO" id="GO:0005576">
    <property type="term" value="C:extracellular region"/>
    <property type="evidence" value="ECO:0007669"/>
    <property type="project" value="InterPro"/>
</dbReference>
<dbReference type="RefSeq" id="WP_169415059.1">
    <property type="nucleotide sequence ID" value="NZ_JAAXKZ010000107.1"/>
</dbReference>
<organism evidence="5 6">
    <name type="scientific">Pseudonocardia bannensis</name>
    <dbReference type="NCBI Taxonomy" id="630973"/>
    <lineage>
        <taxon>Bacteria</taxon>
        <taxon>Bacillati</taxon>
        <taxon>Actinomycetota</taxon>
        <taxon>Actinomycetes</taxon>
        <taxon>Pseudonocardiales</taxon>
        <taxon>Pseudonocardiaceae</taxon>
        <taxon>Pseudonocardia</taxon>
    </lineage>
</organism>
<dbReference type="InterPro" id="IPR050955">
    <property type="entry name" value="Plant_Biomass_Hydrol_Est"/>
</dbReference>
<dbReference type="InterPro" id="IPR029058">
    <property type="entry name" value="AB_hydrolase_fold"/>
</dbReference>
<evidence type="ECO:0000313" key="6">
    <source>
        <dbReference type="Proteomes" id="UP000586918"/>
    </source>
</evidence>
<feature type="chain" id="PRO_5032725743" evidence="4">
    <location>
        <begin position="34"/>
        <end position="302"/>
    </location>
</feature>
<evidence type="ECO:0000256" key="1">
    <source>
        <dbReference type="ARBA" id="ARBA00022729"/>
    </source>
</evidence>
<keyword evidence="6" id="KW-1185">Reference proteome</keyword>
<dbReference type="PANTHER" id="PTHR43037">
    <property type="entry name" value="UNNAMED PRODUCT-RELATED"/>
    <property type="match status" value="1"/>
</dbReference>
<feature type="signal peptide" evidence="4">
    <location>
        <begin position="1"/>
        <end position="33"/>
    </location>
</feature>
<dbReference type="Pfam" id="PF10503">
    <property type="entry name" value="Esterase_PHB"/>
    <property type="match status" value="1"/>
</dbReference>
<comment type="caution">
    <text evidence="5">The sequence shown here is derived from an EMBL/GenBank/DDBJ whole genome shotgun (WGS) entry which is preliminary data.</text>
</comment>
<evidence type="ECO:0000313" key="5">
    <source>
        <dbReference type="EMBL" id="NMH94375.1"/>
    </source>
</evidence>
<feature type="region of interest" description="Disordered" evidence="3">
    <location>
        <begin position="265"/>
        <end position="287"/>
    </location>
</feature>
<proteinExistence type="predicted"/>
<dbReference type="PROSITE" id="PS51257">
    <property type="entry name" value="PROKAR_LIPOPROTEIN"/>
    <property type="match status" value="1"/>
</dbReference>
<protein>
    <submittedName>
        <fullName evidence="5">Polyhydroxybutyrate depolymerase</fullName>
    </submittedName>
</protein>
<dbReference type="Gene3D" id="3.40.50.1820">
    <property type="entry name" value="alpha/beta hydrolase"/>
    <property type="match status" value="1"/>
</dbReference>
<dbReference type="EMBL" id="JAAXKZ010000107">
    <property type="protein sequence ID" value="NMH94375.1"/>
    <property type="molecule type" value="Genomic_DNA"/>
</dbReference>
<keyword evidence="2" id="KW-0378">Hydrolase</keyword>
<dbReference type="PANTHER" id="PTHR43037:SF1">
    <property type="entry name" value="BLL1128 PROTEIN"/>
    <property type="match status" value="1"/>
</dbReference>
<sequence>MRAPAIRAAALRRLLRPGFLLLGAVLLAGCAAAATGGSAADEPDDRTVRTHAAGAGRTAVVVHPPTAGPGAPLVVVLHGAGGSAADARAHLGWDALGERDGFVVAYPDGVDGTWNAGSCCGRARDLGVDDAAYLHELREQLIAEDAVDAGRVYAVGFSNGAMMSYRWACGRPGDLAGIGSVAGTLLVDCPEPAPLTVAAVQGTADDRVPIGGRPQRGFPPLDATLAPFLAAAGCAGDPTVIVEAQATVSTWGCAAGRTVTRDVIDGAPHEWPGAGRDDTGTSDDPLDATGFLWARLRSASGA</sequence>
<reference evidence="5 6" key="1">
    <citation type="submission" date="2020-04" db="EMBL/GenBank/DDBJ databases">
        <authorList>
            <person name="Klaysubun C."/>
            <person name="Duangmal K."/>
            <person name="Lipun K."/>
        </authorList>
    </citation>
    <scope>NUCLEOTIDE SEQUENCE [LARGE SCALE GENOMIC DNA]</scope>
    <source>
        <strain evidence="5 6">DSM 45300</strain>
    </source>
</reference>
<dbReference type="GO" id="GO:0016787">
    <property type="term" value="F:hydrolase activity"/>
    <property type="evidence" value="ECO:0007669"/>
    <property type="project" value="UniProtKB-KW"/>
</dbReference>
<evidence type="ECO:0000256" key="4">
    <source>
        <dbReference type="SAM" id="SignalP"/>
    </source>
</evidence>
<name>A0A848DPB6_9PSEU</name>
<keyword evidence="1 4" id="KW-0732">Signal</keyword>
<dbReference type="Proteomes" id="UP000586918">
    <property type="component" value="Unassembled WGS sequence"/>
</dbReference>
<accession>A0A848DPB6</accession>
<dbReference type="AlphaFoldDB" id="A0A848DPB6"/>